<feature type="domain" description="RNA polymerase sigma factor 70 region 4 type 2" evidence="1">
    <location>
        <begin position="39"/>
        <end position="74"/>
    </location>
</feature>
<dbReference type="GO" id="GO:0016987">
    <property type="term" value="F:sigma factor activity"/>
    <property type="evidence" value="ECO:0007669"/>
    <property type="project" value="InterPro"/>
</dbReference>
<protein>
    <submittedName>
        <fullName evidence="2">RNA polymerase subunit sigma-70</fullName>
    </submittedName>
</protein>
<accession>A0A842A3P3</accession>
<name>A0A842A3P3_9LIST</name>
<dbReference type="GO" id="GO:0006352">
    <property type="term" value="P:DNA-templated transcription initiation"/>
    <property type="evidence" value="ECO:0007669"/>
    <property type="project" value="InterPro"/>
</dbReference>
<feature type="non-terminal residue" evidence="2">
    <location>
        <position position="1"/>
    </location>
</feature>
<dbReference type="InterPro" id="IPR013249">
    <property type="entry name" value="RNA_pol_sigma70_r4_t2"/>
</dbReference>
<evidence type="ECO:0000259" key="1">
    <source>
        <dbReference type="Pfam" id="PF08281"/>
    </source>
</evidence>
<dbReference type="SUPFAM" id="SSF88659">
    <property type="entry name" value="Sigma3 and sigma4 domains of RNA polymerase sigma factors"/>
    <property type="match status" value="1"/>
</dbReference>
<dbReference type="GO" id="GO:0003677">
    <property type="term" value="F:DNA binding"/>
    <property type="evidence" value="ECO:0007669"/>
    <property type="project" value="InterPro"/>
</dbReference>
<sequence length="79" mass="9414">DVISEKEAETPEDFLIKNEDLTHVARQLEEVTSEFEKEVLKQYLEGKSYQEMALFFNKKEKAIDNALQRVKKKMMKQFE</sequence>
<dbReference type="EMBL" id="JAARRU010000020">
    <property type="protein sequence ID" value="MBC1567284.1"/>
    <property type="molecule type" value="Genomic_DNA"/>
</dbReference>
<comment type="caution">
    <text evidence="2">The sequence shown here is derived from an EMBL/GenBank/DDBJ whole genome shotgun (WGS) entry which is preliminary data.</text>
</comment>
<gene>
    <name evidence="2" type="ORF">HB907_17945</name>
</gene>
<dbReference type="InterPro" id="IPR013324">
    <property type="entry name" value="RNA_pol_sigma_r3/r4-like"/>
</dbReference>
<proteinExistence type="predicted"/>
<evidence type="ECO:0000313" key="3">
    <source>
        <dbReference type="Proteomes" id="UP000586951"/>
    </source>
</evidence>
<dbReference type="Gene3D" id="1.10.10.10">
    <property type="entry name" value="Winged helix-like DNA-binding domain superfamily/Winged helix DNA-binding domain"/>
    <property type="match status" value="1"/>
</dbReference>
<dbReference type="InterPro" id="IPR036388">
    <property type="entry name" value="WH-like_DNA-bd_sf"/>
</dbReference>
<evidence type="ECO:0000313" key="2">
    <source>
        <dbReference type="EMBL" id="MBC1567284.1"/>
    </source>
</evidence>
<organism evidence="2 3">
    <name type="scientific">Listeria booriae</name>
    <dbReference type="NCBI Taxonomy" id="1552123"/>
    <lineage>
        <taxon>Bacteria</taxon>
        <taxon>Bacillati</taxon>
        <taxon>Bacillota</taxon>
        <taxon>Bacilli</taxon>
        <taxon>Bacillales</taxon>
        <taxon>Listeriaceae</taxon>
        <taxon>Listeria</taxon>
    </lineage>
</organism>
<dbReference type="AlphaFoldDB" id="A0A842A3P3"/>
<dbReference type="RefSeq" id="WP_311772647.1">
    <property type="nucleotide sequence ID" value="NZ_JAARRU010000020.1"/>
</dbReference>
<dbReference type="Proteomes" id="UP000586951">
    <property type="component" value="Unassembled WGS sequence"/>
</dbReference>
<reference evidence="2 3" key="1">
    <citation type="submission" date="2020-03" db="EMBL/GenBank/DDBJ databases">
        <title>Soil Listeria distribution.</title>
        <authorList>
            <person name="Liao J."/>
            <person name="Wiedmann M."/>
        </authorList>
    </citation>
    <scope>NUCLEOTIDE SEQUENCE [LARGE SCALE GENOMIC DNA]</scope>
    <source>
        <strain evidence="2 3">FSL L7-1427</strain>
    </source>
</reference>
<dbReference type="Pfam" id="PF08281">
    <property type="entry name" value="Sigma70_r4_2"/>
    <property type="match status" value="1"/>
</dbReference>